<comment type="caution">
    <text evidence="2">The sequence shown here is derived from an EMBL/GenBank/DDBJ whole genome shotgun (WGS) entry which is preliminary data.</text>
</comment>
<gene>
    <name evidence="2" type="ORF">IU470_15205</name>
</gene>
<dbReference type="EMBL" id="JADLRE010000010">
    <property type="protein sequence ID" value="MBF6226446.1"/>
    <property type="molecule type" value="Genomic_DNA"/>
</dbReference>
<reference evidence="2 3" key="1">
    <citation type="submission" date="2020-10" db="EMBL/GenBank/DDBJ databases">
        <title>Identification of Nocardia species via Next-generation sequencing and recognition of intraspecies genetic diversity.</title>
        <authorList>
            <person name="Li P."/>
            <person name="Li P."/>
            <person name="Lu B."/>
        </authorList>
    </citation>
    <scope>NUCLEOTIDE SEQUENCE [LARGE SCALE GENOMIC DNA]</scope>
    <source>
        <strain evidence="2 3">N-11</strain>
    </source>
</reference>
<organism evidence="2 3">
    <name type="scientific">Nocardia abscessus</name>
    <dbReference type="NCBI Taxonomy" id="120957"/>
    <lineage>
        <taxon>Bacteria</taxon>
        <taxon>Bacillati</taxon>
        <taxon>Actinomycetota</taxon>
        <taxon>Actinomycetes</taxon>
        <taxon>Mycobacteriales</taxon>
        <taxon>Nocardiaceae</taxon>
        <taxon>Nocardia</taxon>
    </lineage>
</organism>
<evidence type="ECO:0000313" key="2">
    <source>
        <dbReference type="EMBL" id="MBF6226446.1"/>
    </source>
</evidence>
<sequence>MTRNQPRFPDGAPVDQAGVRRIARSRTESRGRADADHHESRRRFP</sequence>
<feature type="region of interest" description="Disordered" evidence="1">
    <location>
        <begin position="1"/>
        <end position="45"/>
    </location>
</feature>
<keyword evidence="3" id="KW-1185">Reference proteome</keyword>
<protein>
    <submittedName>
        <fullName evidence="2">Uncharacterized protein</fullName>
    </submittedName>
</protein>
<evidence type="ECO:0000256" key="1">
    <source>
        <dbReference type="SAM" id="MobiDB-lite"/>
    </source>
</evidence>
<dbReference type="RefSeq" id="WP_195033555.1">
    <property type="nucleotide sequence ID" value="NZ_JADLRE010000010.1"/>
</dbReference>
<accession>A0ABS0C8H3</accession>
<evidence type="ECO:0000313" key="3">
    <source>
        <dbReference type="Proteomes" id="UP000807309"/>
    </source>
</evidence>
<proteinExistence type="predicted"/>
<feature type="compositionally biased region" description="Basic and acidic residues" evidence="1">
    <location>
        <begin position="25"/>
        <end position="39"/>
    </location>
</feature>
<dbReference type="Proteomes" id="UP000807309">
    <property type="component" value="Unassembled WGS sequence"/>
</dbReference>
<name>A0ABS0C8H3_9NOCA</name>